<keyword evidence="1" id="KW-0472">Membrane</keyword>
<dbReference type="EMBL" id="LNZH02000176">
    <property type="protein sequence ID" value="OCB88602.1"/>
    <property type="molecule type" value="Genomic_DNA"/>
</dbReference>
<sequence length="173" mass="18369">MASLLGVNLKSRCRAFFRFLSSEPTFPPTLTTCFISPTGTVRTKQVLDPEASTQPAGAECVEVIHASGHIIEVELFTVAEDGSTVPANVVAPQSTSGIASSPSSGSSIGTGAIVGAVIGSLFGIALIGATIFWIRRQRRSRKPDGNWFNRPAGWVRDEKAPPNVIEMSRRDGV</sequence>
<evidence type="ECO:0000313" key="2">
    <source>
        <dbReference type="EMBL" id="OCB88602.1"/>
    </source>
</evidence>
<dbReference type="CDD" id="cd12087">
    <property type="entry name" value="TM_EGFR-like"/>
    <property type="match status" value="1"/>
</dbReference>
<name>A0A9Q5HYY8_SANBA</name>
<evidence type="ECO:0000313" key="3">
    <source>
        <dbReference type="Proteomes" id="UP000757232"/>
    </source>
</evidence>
<keyword evidence="1" id="KW-0812">Transmembrane</keyword>
<accession>A0A9Q5HYY8</accession>
<dbReference type="Proteomes" id="UP000757232">
    <property type="component" value="Unassembled WGS sequence"/>
</dbReference>
<keyword evidence="1" id="KW-1133">Transmembrane helix</keyword>
<reference evidence="2" key="1">
    <citation type="submission" date="2016-06" db="EMBL/GenBank/DDBJ databases">
        <title>Draft Genome sequence of the fungus Inonotus baumii.</title>
        <authorList>
            <person name="Zhu H."/>
            <person name="Lin W."/>
        </authorList>
    </citation>
    <scope>NUCLEOTIDE SEQUENCE</scope>
    <source>
        <strain evidence="2">821</strain>
    </source>
</reference>
<dbReference type="OrthoDB" id="10568745at2759"/>
<protein>
    <submittedName>
        <fullName evidence="2">Uncharacterized protein</fullName>
    </submittedName>
</protein>
<evidence type="ECO:0000256" key="1">
    <source>
        <dbReference type="SAM" id="Phobius"/>
    </source>
</evidence>
<organism evidence="2 3">
    <name type="scientific">Sanghuangporus baumii</name>
    <name type="common">Phellinus baumii</name>
    <dbReference type="NCBI Taxonomy" id="108892"/>
    <lineage>
        <taxon>Eukaryota</taxon>
        <taxon>Fungi</taxon>
        <taxon>Dikarya</taxon>
        <taxon>Basidiomycota</taxon>
        <taxon>Agaricomycotina</taxon>
        <taxon>Agaricomycetes</taxon>
        <taxon>Hymenochaetales</taxon>
        <taxon>Hymenochaetaceae</taxon>
        <taxon>Sanghuangporus</taxon>
    </lineage>
</organism>
<feature type="transmembrane region" description="Helical" evidence="1">
    <location>
        <begin position="112"/>
        <end position="134"/>
    </location>
</feature>
<gene>
    <name evidence="2" type="ORF">A7U60_g4305</name>
</gene>
<dbReference type="AlphaFoldDB" id="A0A9Q5HYY8"/>
<comment type="caution">
    <text evidence="2">The sequence shown here is derived from an EMBL/GenBank/DDBJ whole genome shotgun (WGS) entry which is preliminary data.</text>
</comment>
<proteinExistence type="predicted"/>
<keyword evidence="3" id="KW-1185">Reference proteome</keyword>